<evidence type="ECO:0000313" key="3">
    <source>
        <dbReference type="Proteomes" id="UP000218231"/>
    </source>
</evidence>
<keyword evidence="1" id="KW-0175">Coiled coil</keyword>
<proteinExistence type="predicted"/>
<accession>A0A2A2LR87</accession>
<keyword evidence="3" id="KW-1185">Reference proteome</keyword>
<feature type="coiled-coil region" evidence="1">
    <location>
        <begin position="53"/>
        <end position="91"/>
    </location>
</feature>
<dbReference type="EMBL" id="LIAE01006513">
    <property type="protein sequence ID" value="PAV88555.1"/>
    <property type="molecule type" value="Genomic_DNA"/>
</dbReference>
<sequence>MSYSMFGTSVLNQTERAADMSMSSFMDQIDQQFNLTMNLLDSAVPSRDVKRWADKWKAHVDTEEQHIEELKKEEETQREELKDLAEQENLLDLKIGRLTKDLEVVEATKKEMLKTVVRNDIIVSMALNKFL</sequence>
<evidence type="ECO:0000256" key="1">
    <source>
        <dbReference type="SAM" id="Coils"/>
    </source>
</evidence>
<comment type="caution">
    <text evidence="2">The sequence shown here is derived from an EMBL/GenBank/DDBJ whole genome shotgun (WGS) entry which is preliminary data.</text>
</comment>
<evidence type="ECO:0000313" key="2">
    <source>
        <dbReference type="EMBL" id="PAV88555.1"/>
    </source>
</evidence>
<reference evidence="2 3" key="1">
    <citation type="journal article" date="2017" name="Curr. Biol.">
        <title>Genome architecture and evolution of a unichromosomal asexual nematode.</title>
        <authorList>
            <person name="Fradin H."/>
            <person name="Zegar C."/>
            <person name="Gutwein M."/>
            <person name="Lucas J."/>
            <person name="Kovtun M."/>
            <person name="Corcoran D."/>
            <person name="Baugh L.R."/>
            <person name="Kiontke K."/>
            <person name="Gunsalus K."/>
            <person name="Fitch D.H."/>
            <person name="Piano F."/>
        </authorList>
    </citation>
    <scope>NUCLEOTIDE SEQUENCE [LARGE SCALE GENOMIC DNA]</scope>
    <source>
        <strain evidence="2">PF1309</strain>
    </source>
</reference>
<protein>
    <submittedName>
        <fullName evidence="2">Uncharacterized protein</fullName>
    </submittedName>
</protein>
<name>A0A2A2LR87_9BILA</name>
<dbReference type="Proteomes" id="UP000218231">
    <property type="component" value="Unassembled WGS sequence"/>
</dbReference>
<dbReference type="AlphaFoldDB" id="A0A2A2LR87"/>
<gene>
    <name evidence="2" type="ORF">WR25_21844</name>
</gene>
<organism evidence="2 3">
    <name type="scientific">Diploscapter pachys</name>
    <dbReference type="NCBI Taxonomy" id="2018661"/>
    <lineage>
        <taxon>Eukaryota</taxon>
        <taxon>Metazoa</taxon>
        <taxon>Ecdysozoa</taxon>
        <taxon>Nematoda</taxon>
        <taxon>Chromadorea</taxon>
        <taxon>Rhabditida</taxon>
        <taxon>Rhabditina</taxon>
        <taxon>Rhabditomorpha</taxon>
        <taxon>Rhabditoidea</taxon>
        <taxon>Rhabditidae</taxon>
        <taxon>Diploscapter</taxon>
    </lineage>
</organism>